<feature type="domain" description="DUF7336" evidence="1">
    <location>
        <begin position="7"/>
        <end position="72"/>
    </location>
</feature>
<dbReference type="EMBL" id="AP024545">
    <property type="protein sequence ID" value="BCT93312.1"/>
    <property type="molecule type" value="Genomic_DNA"/>
</dbReference>
<evidence type="ECO:0000313" key="3">
    <source>
        <dbReference type="Proteomes" id="UP000681317"/>
    </source>
</evidence>
<name>A0ABN6FUD9_9GAMM</name>
<keyword evidence="3" id="KW-1185">Reference proteome</keyword>
<gene>
    <name evidence="2" type="ORF">LYSCAS_23360</name>
</gene>
<protein>
    <recommendedName>
        <fullName evidence="1">DUF7336 domain-containing protein</fullName>
    </recommendedName>
</protein>
<evidence type="ECO:0000313" key="2">
    <source>
        <dbReference type="EMBL" id="BCT93312.1"/>
    </source>
</evidence>
<proteinExistence type="predicted"/>
<reference evidence="2 3" key="1">
    <citation type="submission" date="2021-03" db="EMBL/GenBank/DDBJ databases">
        <title>Complete Genome Sequences of Two Lysobacter Strains Isolated from Sea Water (Lysobacter caseinilyticus) and Soil (Lysobacter helvus) in South Korea.</title>
        <authorList>
            <person name="Watanabe Y."/>
            <person name="Arakawa K."/>
        </authorList>
    </citation>
    <scope>NUCLEOTIDE SEQUENCE [LARGE SCALE GENOMIC DNA]</scope>
    <source>
        <strain evidence="2 3">KVB24</strain>
    </source>
</reference>
<evidence type="ECO:0000259" key="1">
    <source>
        <dbReference type="Pfam" id="PF24024"/>
    </source>
</evidence>
<accession>A0ABN6FUD9</accession>
<sequence>MNTRNENTVYLLSHANPGKLQDDEKILGVFSSAEKANQAIAGYLLLPGFREQQDGFHVDAYVVDQQEWSEGFG</sequence>
<dbReference type="Proteomes" id="UP000681317">
    <property type="component" value="Chromosome"/>
</dbReference>
<dbReference type="Pfam" id="PF24024">
    <property type="entry name" value="DUF7336"/>
    <property type="match status" value="1"/>
</dbReference>
<dbReference type="InterPro" id="IPR055760">
    <property type="entry name" value="DUF7336"/>
</dbReference>
<organism evidence="2 3">
    <name type="scientific">Noviluteimonas caseinilytica</name>
    <dbReference type="NCBI Taxonomy" id="2675101"/>
    <lineage>
        <taxon>Bacteria</taxon>
        <taxon>Pseudomonadati</taxon>
        <taxon>Pseudomonadota</taxon>
        <taxon>Gammaproteobacteria</taxon>
        <taxon>Lysobacterales</taxon>
        <taxon>Lysobacteraceae</taxon>
        <taxon>Noviluteimonas</taxon>
    </lineage>
</organism>